<reference evidence="4 5" key="1">
    <citation type="journal article" date="2015" name="Genome Announc.">
        <title>Expanding the biotechnology potential of lactobacilli through comparative genomics of 213 strains and associated genera.</title>
        <authorList>
            <person name="Sun Z."/>
            <person name="Harris H.M."/>
            <person name="McCann A."/>
            <person name="Guo C."/>
            <person name="Argimon S."/>
            <person name="Zhang W."/>
            <person name="Yang X."/>
            <person name="Jeffery I.B."/>
            <person name="Cooney J.C."/>
            <person name="Kagawa T.F."/>
            <person name="Liu W."/>
            <person name="Song Y."/>
            <person name="Salvetti E."/>
            <person name="Wrobel A."/>
            <person name="Rasinkangas P."/>
            <person name="Parkhill J."/>
            <person name="Rea M.C."/>
            <person name="O'Sullivan O."/>
            <person name="Ritari J."/>
            <person name="Douillard F.P."/>
            <person name="Paul Ross R."/>
            <person name="Yang R."/>
            <person name="Briner A.E."/>
            <person name="Felis G.E."/>
            <person name="de Vos W.M."/>
            <person name="Barrangou R."/>
            <person name="Klaenhammer T.R."/>
            <person name="Caufield P.W."/>
            <person name="Cui Y."/>
            <person name="Zhang H."/>
            <person name="O'Toole P.W."/>
        </authorList>
    </citation>
    <scope>NUCLEOTIDE SEQUENCE [LARGE SCALE GENOMIC DNA]</scope>
    <source>
        <strain evidence="4 5">DSM 24301</strain>
    </source>
</reference>
<gene>
    <name evidence="4" type="ORF">IV56_GL001233</name>
</gene>
<evidence type="ECO:0000313" key="5">
    <source>
        <dbReference type="Proteomes" id="UP000050969"/>
    </source>
</evidence>
<dbReference type="PANTHER" id="PTHR40038">
    <property type="entry name" value="MEMBRANE-ASSOCIATED PROTEIN TCAA"/>
    <property type="match status" value="1"/>
</dbReference>
<feature type="compositionally biased region" description="Low complexity" evidence="1">
    <location>
        <begin position="73"/>
        <end position="88"/>
    </location>
</feature>
<keyword evidence="2" id="KW-0812">Transmembrane</keyword>
<sequence>MMNIASNDNPYAKNFIIWRIIMENSASDSMSAKRFCPNCGHEVAQDAVFCPNCGYDLTKNRVESATQKEETAQPQQSQPKPQPQAQPQVGTRAAQKPPMSKRKRGLLIAGGIVLLALIIAGVIGSNYYSRNSQLDRLMAAIKADDDATVAQYVSPEDSQFKVTANSVKPWVKQIRANNYYQTIQKDNLSPSSASDTSYRFIPSGKHLFFFQGYQLTVPTGYAMVTTNQDETDVTVSNRSNLNFSGKVDGKRIGPFIPGDYTFTATAKIKDRTAKAKANYTFDPVADDASKAATQAVDLSIKTISADVLGYPGAVVYVDGDKVGTINDKSVLSLDQLPITRTSKLTQIYTTSNGQKVESRPEQLSDYSDYDEISVGYPGVITHDDADSLLGDVFSSFQTLANDGSDDDEEETLSDHFTNGSSNEFAQSLIKMAHDNYDADGVDYTDATASLEHVTPLAKNRAYIIFSVIYRFRNDDTDQYHVQKYEYNGEIDKVDDSEYRIVKFDLEKKLEDTHQDA</sequence>
<comment type="caution">
    <text evidence="4">The sequence shown here is derived from an EMBL/GenBank/DDBJ whole genome shotgun (WGS) entry which is preliminary data.</text>
</comment>
<keyword evidence="5" id="KW-1185">Reference proteome</keyword>
<evidence type="ECO:0000256" key="1">
    <source>
        <dbReference type="SAM" id="MobiDB-lite"/>
    </source>
</evidence>
<feature type="transmembrane region" description="Helical" evidence="2">
    <location>
        <begin position="106"/>
        <end position="128"/>
    </location>
</feature>
<keyword evidence="2" id="KW-0472">Membrane</keyword>
<feature type="region of interest" description="Disordered" evidence="1">
    <location>
        <begin position="64"/>
        <end position="100"/>
    </location>
</feature>
<dbReference type="Pfam" id="PF13240">
    <property type="entry name" value="Zn_Ribbon_1"/>
    <property type="match status" value="1"/>
</dbReference>
<evidence type="ECO:0000256" key="2">
    <source>
        <dbReference type="SAM" id="Phobius"/>
    </source>
</evidence>
<keyword evidence="2" id="KW-1133">Transmembrane helix</keyword>
<dbReference type="PATRIC" id="fig|1293598.4.peg.1296"/>
<proteinExistence type="predicted"/>
<dbReference type="Proteomes" id="UP000050969">
    <property type="component" value="Unassembled WGS sequence"/>
</dbReference>
<dbReference type="AlphaFoldDB" id="A0A0R2MVP7"/>
<feature type="domain" description="Zinc-ribbon" evidence="3">
    <location>
        <begin position="35"/>
        <end position="57"/>
    </location>
</feature>
<name>A0A0R2MVP7_9LACO</name>
<accession>A0A0R2MVP7</accession>
<organism evidence="4 5">
    <name type="scientific">Lacticaseibacillus saniviri JCM 17471 = DSM 24301</name>
    <dbReference type="NCBI Taxonomy" id="1293598"/>
    <lineage>
        <taxon>Bacteria</taxon>
        <taxon>Bacillati</taxon>
        <taxon>Bacillota</taxon>
        <taxon>Bacilli</taxon>
        <taxon>Lactobacillales</taxon>
        <taxon>Lactobacillaceae</taxon>
        <taxon>Lacticaseibacillus</taxon>
    </lineage>
</organism>
<dbReference type="InterPro" id="IPR026870">
    <property type="entry name" value="Zinc_ribbon_dom"/>
</dbReference>
<evidence type="ECO:0000259" key="3">
    <source>
        <dbReference type="Pfam" id="PF13240"/>
    </source>
</evidence>
<dbReference type="EMBL" id="JQCE01000038">
    <property type="protein sequence ID" value="KRO16450.1"/>
    <property type="molecule type" value="Genomic_DNA"/>
</dbReference>
<protein>
    <recommendedName>
        <fullName evidence="3">Zinc-ribbon domain-containing protein</fullName>
    </recommendedName>
</protein>
<evidence type="ECO:0000313" key="4">
    <source>
        <dbReference type="EMBL" id="KRO16450.1"/>
    </source>
</evidence>
<dbReference type="PANTHER" id="PTHR40038:SF1">
    <property type="entry name" value="MEMBRANE-ASSOCIATED PROTEIN TCAA"/>
    <property type="match status" value="1"/>
</dbReference>